<evidence type="ECO:0000256" key="12">
    <source>
        <dbReference type="ARBA" id="ARBA00022842"/>
    </source>
</evidence>
<dbReference type="InterPro" id="IPR023298">
    <property type="entry name" value="ATPase_P-typ_TM_dom_sf"/>
</dbReference>
<keyword evidence="9 18" id="KW-0812">Transmembrane</keyword>
<dbReference type="SFLD" id="SFLDS00003">
    <property type="entry name" value="Haloacid_Dehalogenase"/>
    <property type="match status" value="1"/>
</dbReference>
<feature type="transmembrane region" description="Helical" evidence="18">
    <location>
        <begin position="737"/>
        <end position="763"/>
    </location>
</feature>
<dbReference type="EC" id="7.2.2.14" evidence="4"/>
<dbReference type="InterPro" id="IPR006068">
    <property type="entry name" value="ATPase_P-typ_cation-transptr_C"/>
</dbReference>
<dbReference type="SFLD" id="SFLDF00027">
    <property type="entry name" value="p-type_atpase"/>
    <property type="match status" value="1"/>
</dbReference>
<evidence type="ECO:0000256" key="16">
    <source>
        <dbReference type="ARBA" id="ARBA00029806"/>
    </source>
</evidence>
<dbReference type="SMART" id="SM00831">
    <property type="entry name" value="Cation_ATPase_N"/>
    <property type="match status" value="1"/>
</dbReference>
<dbReference type="AlphaFoldDB" id="A0A2A5RLT5"/>
<name>A0A2A5RLT5_9LACT</name>
<evidence type="ECO:0000256" key="2">
    <source>
        <dbReference type="ARBA" id="ARBA00004429"/>
    </source>
</evidence>
<evidence type="ECO:0000256" key="11">
    <source>
        <dbReference type="ARBA" id="ARBA00022840"/>
    </source>
</evidence>
<evidence type="ECO:0000256" key="1">
    <source>
        <dbReference type="ARBA" id="ARBA00003954"/>
    </source>
</evidence>
<evidence type="ECO:0000256" key="7">
    <source>
        <dbReference type="ARBA" id="ARBA00022519"/>
    </source>
</evidence>
<dbReference type="Pfam" id="PF13246">
    <property type="entry name" value="Cation_ATPase"/>
    <property type="match status" value="1"/>
</dbReference>
<evidence type="ECO:0000256" key="17">
    <source>
        <dbReference type="ARBA" id="ARBA00047295"/>
    </source>
</evidence>
<dbReference type="InterPro" id="IPR018303">
    <property type="entry name" value="ATPase_P-typ_P_site"/>
</dbReference>
<dbReference type="SUPFAM" id="SSF81660">
    <property type="entry name" value="Metal cation-transporting ATPase, ATP-binding domain N"/>
    <property type="match status" value="1"/>
</dbReference>
<dbReference type="InterPro" id="IPR044492">
    <property type="entry name" value="P_typ_ATPase_HD_dom"/>
</dbReference>
<dbReference type="Gene3D" id="1.20.1110.10">
    <property type="entry name" value="Calcium-transporting ATPase, transmembrane domain"/>
    <property type="match status" value="1"/>
</dbReference>
<dbReference type="Gene3D" id="2.70.150.10">
    <property type="entry name" value="Calcium-transporting ATPase, cytoplasmic transduction domain A"/>
    <property type="match status" value="1"/>
</dbReference>
<dbReference type="InterPro" id="IPR059000">
    <property type="entry name" value="ATPase_P-type_domA"/>
</dbReference>
<gene>
    <name evidence="20" type="ORF">RT41_GL001535</name>
</gene>
<feature type="transmembrane region" description="Helical" evidence="18">
    <location>
        <begin position="670"/>
        <end position="692"/>
    </location>
</feature>
<dbReference type="SUPFAM" id="SSF81653">
    <property type="entry name" value="Calcium ATPase, transduction domain A"/>
    <property type="match status" value="1"/>
</dbReference>
<evidence type="ECO:0000256" key="6">
    <source>
        <dbReference type="ARBA" id="ARBA00022475"/>
    </source>
</evidence>
<dbReference type="Pfam" id="PF00690">
    <property type="entry name" value="Cation_ATPase_N"/>
    <property type="match status" value="1"/>
</dbReference>
<feature type="transmembrane region" description="Helical" evidence="18">
    <location>
        <begin position="287"/>
        <end position="306"/>
    </location>
</feature>
<dbReference type="OrthoDB" id="9760364at2"/>
<dbReference type="InterPro" id="IPR006415">
    <property type="entry name" value="P-type_ATPase_IIIB"/>
</dbReference>
<dbReference type="PROSITE" id="PS00154">
    <property type="entry name" value="ATPASE_E1_E2"/>
    <property type="match status" value="1"/>
</dbReference>
<dbReference type="SFLD" id="SFLDG00002">
    <property type="entry name" value="C1.7:_P-type_atpase_like"/>
    <property type="match status" value="1"/>
</dbReference>
<feature type="transmembrane region" description="Helical" evidence="18">
    <location>
        <begin position="844"/>
        <end position="863"/>
    </location>
</feature>
<comment type="catalytic activity">
    <reaction evidence="17">
        <text>Mg(2+)(out) + ATP + H2O = Mg(2+)(in) + ADP + phosphate + H(+)</text>
        <dbReference type="Rhea" id="RHEA:10260"/>
        <dbReference type="ChEBI" id="CHEBI:15377"/>
        <dbReference type="ChEBI" id="CHEBI:15378"/>
        <dbReference type="ChEBI" id="CHEBI:18420"/>
        <dbReference type="ChEBI" id="CHEBI:30616"/>
        <dbReference type="ChEBI" id="CHEBI:43474"/>
        <dbReference type="ChEBI" id="CHEBI:456216"/>
        <dbReference type="EC" id="7.2.2.14"/>
    </reaction>
</comment>
<dbReference type="Proteomes" id="UP000218181">
    <property type="component" value="Unassembled WGS sequence"/>
</dbReference>
<evidence type="ECO:0000256" key="4">
    <source>
        <dbReference type="ARBA" id="ARBA00012786"/>
    </source>
</evidence>
<feature type="transmembrane region" description="Helical" evidence="18">
    <location>
        <begin position="264"/>
        <end position="281"/>
    </location>
</feature>
<dbReference type="GO" id="GO:0005524">
    <property type="term" value="F:ATP binding"/>
    <property type="evidence" value="ECO:0007669"/>
    <property type="project" value="UniProtKB-KW"/>
</dbReference>
<organism evidence="20 21">
    <name type="scientific">Lactococcus fujiensis JCM 16395</name>
    <dbReference type="NCBI Taxonomy" id="1291764"/>
    <lineage>
        <taxon>Bacteria</taxon>
        <taxon>Bacillati</taxon>
        <taxon>Bacillota</taxon>
        <taxon>Bacilli</taxon>
        <taxon>Lactobacillales</taxon>
        <taxon>Streptococcaceae</taxon>
        <taxon>Lactococcus</taxon>
    </lineage>
</organism>
<comment type="caution">
    <text evidence="20">The sequence shown here is derived from an EMBL/GenBank/DDBJ whole genome shotgun (WGS) entry which is preliminary data.</text>
</comment>
<evidence type="ECO:0000256" key="9">
    <source>
        <dbReference type="ARBA" id="ARBA00022692"/>
    </source>
</evidence>
<comment type="function">
    <text evidence="1">Mediates magnesium influx to the cytosol.</text>
</comment>
<evidence type="ECO:0000256" key="8">
    <source>
        <dbReference type="ARBA" id="ARBA00022553"/>
    </source>
</evidence>
<evidence type="ECO:0000256" key="13">
    <source>
        <dbReference type="ARBA" id="ARBA00022967"/>
    </source>
</evidence>
<dbReference type="PANTHER" id="PTHR42861">
    <property type="entry name" value="CALCIUM-TRANSPORTING ATPASE"/>
    <property type="match status" value="1"/>
</dbReference>
<keyword evidence="7" id="KW-0997">Cell inner membrane</keyword>
<feature type="transmembrane region" description="Helical" evidence="18">
    <location>
        <begin position="68"/>
        <end position="87"/>
    </location>
</feature>
<dbReference type="InterPro" id="IPR001757">
    <property type="entry name" value="P_typ_ATPase"/>
</dbReference>
<dbReference type="STRING" id="1291764.GCA_001311235_02391"/>
<evidence type="ECO:0000256" key="3">
    <source>
        <dbReference type="ARBA" id="ARBA00008746"/>
    </source>
</evidence>
<dbReference type="Gene3D" id="3.40.1110.10">
    <property type="entry name" value="Calcium-transporting ATPase, cytoplasmic domain N"/>
    <property type="match status" value="1"/>
</dbReference>
<protein>
    <recommendedName>
        <fullName evidence="5">Magnesium-transporting ATPase, P-type 1</fullName>
        <ecNumber evidence="4">7.2.2.14</ecNumber>
    </recommendedName>
    <alternativeName>
        <fullName evidence="16">Mg(2+) transport ATPase, P-type 1</fullName>
    </alternativeName>
</protein>
<dbReference type="SUPFAM" id="SSF56784">
    <property type="entry name" value="HAD-like"/>
    <property type="match status" value="1"/>
</dbReference>
<comment type="similarity">
    <text evidence="3">Belongs to the cation transport ATPase (P-type) (TC 3.A.3) family. Type IIIB subfamily.</text>
</comment>
<feature type="transmembrane region" description="Helical" evidence="18">
    <location>
        <begin position="93"/>
        <end position="112"/>
    </location>
</feature>
<dbReference type="InterPro" id="IPR023299">
    <property type="entry name" value="ATPase_P-typ_cyto_dom_N"/>
</dbReference>
<dbReference type="InterPro" id="IPR008250">
    <property type="entry name" value="ATPase_P-typ_transduc_dom_A_sf"/>
</dbReference>
<evidence type="ECO:0000256" key="18">
    <source>
        <dbReference type="SAM" id="Phobius"/>
    </source>
</evidence>
<dbReference type="PRINTS" id="PR01836">
    <property type="entry name" value="MGATPASE"/>
</dbReference>
<evidence type="ECO:0000313" key="20">
    <source>
        <dbReference type="EMBL" id="PCS00224.1"/>
    </source>
</evidence>
<evidence type="ECO:0000313" key="21">
    <source>
        <dbReference type="Proteomes" id="UP000218181"/>
    </source>
</evidence>
<dbReference type="Pfam" id="PF00689">
    <property type="entry name" value="Cation_ATPase_C"/>
    <property type="match status" value="1"/>
</dbReference>
<keyword evidence="11" id="KW-0067">ATP-binding</keyword>
<dbReference type="CDD" id="cd02077">
    <property type="entry name" value="P-type_ATPase_Mg"/>
    <property type="match status" value="1"/>
</dbReference>
<dbReference type="Gene3D" id="3.40.50.1000">
    <property type="entry name" value="HAD superfamily/HAD-like"/>
    <property type="match status" value="1"/>
</dbReference>
<dbReference type="NCBIfam" id="TIGR01524">
    <property type="entry name" value="ATPase-IIIB_Mg"/>
    <property type="match status" value="1"/>
</dbReference>
<reference evidence="20 21" key="1">
    <citation type="submission" date="2014-12" db="EMBL/GenBank/DDBJ databases">
        <title>Draft genome sequences of 10 type strains of Lactococcus.</title>
        <authorList>
            <person name="Sun Z."/>
            <person name="Zhong Z."/>
            <person name="Liu W."/>
            <person name="Zhang W."/>
            <person name="Zhang H."/>
        </authorList>
    </citation>
    <scope>NUCLEOTIDE SEQUENCE [LARGE SCALE GENOMIC DNA]</scope>
    <source>
        <strain evidence="20 21">JCM 16395</strain>
    </source>
</reference>
<proteinExistence type="inferred from homology"/>
<keyword evidence="14 18" id="KW-1133">Transmembrane helix</keyword>
<accession>A0A2A5RLT5</accession>
<feature type="transmembrane region" description="Helical" evidence="18">
    <location>
        <begin position="805"/>
        <end position="824"/>
    </location>
</feature>
<dbReference type="EMBL" id="JXJU01000005">
    <property type="protein sequence ID" value="PCS00224.1"/>
    <property type="molecule type" value="Genomic_DNA"/>
</dbReference>
<evidence type="ECO:0000256" key="14">
    <source>
        <dbReference type="ARBA" id="ARBA00022989"/>
    </source>
</evidence>
<keyword evidence="13" id="KW-1278">Translocase</keyword>
<dbReference type="RefSeq" id="WP_096818042.1">
    <property type="nucleotide sequence ID" value="NZ_JXJU01000005.1"/>
</dbReference>
<feature type="domain" description="Cation-transporting P-type ATPase N-terminal" evidence="19">
    <location>
        <begin position="16"/>
        <end position="89"/>
    </location>
</feature>
<keyword evidence="15 18" id="KW-0472">Membrane</keyword>
<dbReference type="SUPFAM" id="SSF81665">
    <property type="entry name" value="Calcium ATPase, transmembrane domain M"/>
    <property type="match status" value="1"/>
</dbReference>
<dbReference type="InterPro" id="IPR023214">
    <property type="entry name" value="HAD_sf"/>
</dbReference>
<dbReference type="GO" id="GO:0015444">
    <property type="term" value="F:P-type magnesium transporter activity"/>
    <property type="evidence" value="ECO:0007669"/>
    <property type="project" value="UniProtKB-EC"/>
</dbReference>
<keyword evidence="21" id="KW-1185">Reference proteome</keyword>
<keyword evidence="8" id="KW-0597">Phosphoprotein</keyword>
<comment type="subcellular location">
    <subcellularLocation>
        <location evidence="2">Cell inner membrane</location>
        <topology evidence="2">Multi-pass membrane protein</topology>
    </subcellularLocation>
</comment>
<evidence type="ECO:0000256" key="10">
    <source>
        <dbReference type="ARBA" id="ARBA00022741"/>
    </source>
</evidence>
<keyword evidence="6" id="KW-1003">Cell membrane</keyword>
<evidence type="ECO:0000259" key="19">
    <source>
        <dbReference type="SMART" id="SM00831"/>
    </source>
</evidence>
<keyword evidence="10" id="KW-0547">Nucleotide-binding</keyword>
<dbReference type="NCBIfam" id="NF011702">
    <property type="entry name" value="PRK15122.1"/>
    <property type="match status" value="1"/>
</dbReference>
<dbReference type="NCBIfam" id="TIGR01494">
    <property type="entry name" value="ATPase_P-type"/>
    <property type="match status" value="3"/>
</dbReference>
<dbReference type="InterPro" id="IPR036412">
    <property type="entry name" value="HAD-like_sf"/>
</dbReference>
<dbReference type="InterPro" id="IPR004014">
    <property type="entry name" value="ATPase_P-typ_cation-transptr_N"/>
</dbReference>
<dbReference type="GO" id="GO:0005886">
    <property type="term" value="C:plasma membrane"/>
    <property type="evidence" value="ECO:0007669"/>
    <property type="project" value="UniProtKB-SubCell"/>
</dbReference>
<keyword evidence="12" id="KW-0460">Magnesium</keyword>
<dbReference type="GO" id="GO:0016887">
    <property type="term" value="F:ATP hydrolysis activity"/>
    <property type="evidence" value="ECO:0007669"/>
    <property type="project" value="InterPro"/>
</dbReference>
<dbReference type="Pfam" id="PF00122">
    <property type="entry name" value="E1-E2_ATPase"/>
    <property type="match status" value="1"/>
</dbReference>
<evidence type="ECO:0000256" key="15">
    <source>
        <dbReference type="ARBA" id="ARBA00023136"/>
    </source>
</evidence>
<evidence type="ECO:0000256" key="5">
    <source>
        <dbReference type="ARBA" id="ARBA00013555"/>
    </source>
</evidence>
<sequence>MQKMTKQSTKSDELKDFAQLGSPALFEKMKTSIFGLKREEAVNRLEDYGPNIVAAQQLTPWYLILWHAFRNPFSLVLAFLAIVSVLTGEYEPAIYMCVMIVLSATVSFIQEYKSEKASDALREMIENTTNVRRDGEYHEIPMDEVVPGDIIQLQTGDMIPADAILLNSKDLFINQASLTGESFPVEKKLPESLDDDEQVDWENISSIDAPNVLFMGTDVLSGNGEVLIVKTGKQTMFGDIATKSSSHAKVQSSFDKGLNSISRLLMTMVIILFPVVFIINWTTKGSAWDAFFFAIAVAVGLTPEMLPMIVNTNLAKGAVALSKKKVIVKQLSAIQNLGSMDILCTDKTGTITEDRVVMMTYVDANGEKHDSVLNAAFINSNFQTGWKNLMDVAVIQYFRKEERKLDYQHMEKVDEIPFDFSRRLLSVVVNDHGRHLMVTKGAVEEMDDICTHVMEDGVAVPITPEKLEAMRKVNLEMNLQGMRVLTVAQRILTDEELEDFDQESEKGMTLLGFLGFLDPAKASAKSAITSLHGHGVTVKVLTGDNAIVAKKVCADVGIPVEKYYLGTQIDEMSDDELFDAAMEAHLFAKLSPLQKSRIIEILRKVHTVGFMGDGINDAPALRAADVGISVDTAADITKEASTIILLEKSLQVLETGVIEGRKVFSNMMKYIRITLSSNFGNVFSVLVASAFLPFLPMLSTQLLTLNLVYDISQLTIPWDNVDKEEIRKPVKWGTRGLAKFAISVGPLSSIFDITTFIVLWFVLGYNNGQHAALFQAGWFIESLATQALAFHILRTRKIPFLESRPAMPVVLSTIGAFVFGFILLETPIGEMINLSSVEPRFWPWWIMIVLAYIIVLQFGKWVYYKKNPM</sequence>